<dbReference type="GO" id="GO:0051301">
    <property type="term" value="P:cell division"/>
    <property type="evidence" value="ECO:0007669"/>
    <property type="project" value="UniProtKB-KW"/>
</dbReference>
<proteinExistence type="inferred from homology"/>
<protein>
    <recommendedName>
        <fullName evidence="12">DNA ligase</fullName>
        <ecNumber evidence="12">6.5.1.1</ecNumber>
    </recommendedName>
</protein>
<dbReference type="GO" id="GO:1903461">
    <property type="term" value="P:Okazaki fragment processing involved in mitotic DNA replication"/>
    <property type="evidence" value="ECO:0007669"/>
    <property type="project" value="TreeGrafter"/>
</dbReference>
<dbReference type="EMBL" id="SKBQ01000115">
    <property type="protein sequence ID" value="TPX18383.1"/>
    <property type="molecule type" value="Genomic_DNA"/>
</dbReference>
<evidence type="ECO:0000256" key="9">
    <source>
        <dbReference type="ARBA" id="ARBA00023204"/>
    </source>
</evidence>
<evidence type="ECO:0000256" key="10">
    <source>
        <dbReference type="ARBA" id="ARBA00023306"/>
    </source>
</evidence>
<evidence type="ECO:0000313" key="16">
    <source>
        <dbReference type="EMBL" id="TPX18383.1"/>
    </source>
</evidence>
<keyword evidence="10" id="KW-0131">Cell cycle</keyword>
<dbReference type="GeneID" id="41979163"/>
<dbReference type="InterPro" id="IPR012340">
    <property type="entry name" value="NA-bd_OB-fold"/>
</dbReference>
<sequence>MAPKQATLGKFFGQPNGAKPPPPQQTKLSFATKTGGTGSSPAQTDAPAPESSRARSPRRSDGSSKENVTPEKADSKKRARRTSPVRSKSRSRSRSPKSKAAVAGSGEEEPPVKRARRGRRVVDEDDEEMEDAPVKAEPTGAKSITKSPAALVQKKKSQVKKEEEEEDKEEAAIASSSEAEEEIDEEDEKPEVAAKARKTVQTFLKTSNKDAYPDWKAGEPVPYAALCKTFSLVELTTKRLIIMEYCSLFLRQVMRLTPDDLLSTVNLMINKLAPDYAGIELGIGESLIMKAIGETTGRSLAVIKQDQKEIGDLGLVAVKSRSTQPTMFKPRPLTVRGVHKGLMGIATITGNGAQGRKVDAIKKLLSAADSNSTGKVDITKDKGGPSEAKYLVRFLEGKLRLGLAEKTVLVSLAQAVIAHEAQVKGGTPSTCDVEKAEAMLKTVYSELPSYDIIIPAMLKHGIMHLKENCNLQPGIPLKPMLAKPTKAITEVLDRFEDQTFTCEYKYDGERAQIHYVAKDANEELSQALPDSNKEAAKGVAAIFSRNSEDLSKKYPDILAKLHTWVKDDTKSFVLDCETVAWDVTEKKVLPFQQLMTRKKKDVKIEDVKVKVCVFAFDLLYLNGEAIVEKPLRERRELLMQSFTPTLGEFAFATHMDGQELEEIQTFLDESVKASCEGLMVKMLDGAESGYEPSKRSRNWLKIKKDYLSGVGDSLDLVVLGAYYGKGKRTSVYGAFLLACYNPNSDTYETVCNIGTGFSEAVLEELHSQLSEIVIDRPKPFYSHSSGGQHQPDVWFEPRYVWEVRTADLTLSPRYKAGCKEGVDPGGEKGISLRFPRFIKIRDDKKPDEATSSRQVAEMYRKQESVTKSKGPAVDDDFEY</sequence>
<dbReference type="GO" id="GO:0003677">
    <property type="term" value="F:DNA binding"/>
    <property type="evidence" value="ECO:0007669"/>
    <property type="project" value="InterPro"/>
</dbReference>
<evidence type="ECO:0000259" key="15">
    <source>
        <dbReference type="PROSITE" id="PS50160"/>
    </source>
</evidence>
<keyword evidence="17" id="KW-1185">Reference proteome</keyword>
<dbReference type="InterPro" id="IPR016059">
    <property type="entry name" value="DNA_ligase_ATP-dep_CS"/>
</dbReference>
<dbReference type="InterPro" id="IPR012309">
    <property type="entry name" value="DNA_ligase_ATP-dep_C"/>
</dbReference>
<evidence type="ECO:0000256" key="3">
    <source>
        <dbReference type="ARBA" id="ARBA00022618"/>
    </source>
</evidence>
<comment type="similarity">
    <text evidence="1 13">Belongs to the ATP-dependent DNA ligase family.</text>
</comment>
<dbReference type="FunCoup" id="A0A507BFW0">
    <property type="interactions" value="669"/>
</dbReference>
<dbReference type="PROSITE" id="PS00333">
    <property type="entry name" value="DNA_LIGASE_A2"/>
    <property type="match status" value="1"/>
</dbReference>
<dbReference type="OrthoDB" id="206088at2759"/>
<dbReference type="InterPro" id="IPR036599">
    <property type="entry name" value="DNA_ligase_N_sf"/>
</dbReference>
<dbReference type="Gene3D" id="1.10.3260.10">
    <property type="entry name" value="DNA ligase, ATP-dependent, N-terminal domain"/>
    <property type="match status" value="1"/>
</dbReference>
<dbReference type="GO" id="GO:0005634">
    <property type="term" value="C:nucleus"/>
    <property type="evidence" value="ECO:0007669"/>
    <property type="project" value="TreeGrafter"/>
</dbReference>
<organism evidence="16 17">
    <name type="scientific">Thyridium curvatum</name>
    <dbReference type="NCBI Taxonomy" id="1093900"/>
    <lineage>
        <taxon>Eukaryota</taxon>
        <taxon>Fungi</taxon>
        <taxon>Dikarya</taxon>
        <taxon>Ascomycota</taxon>
        <taxon>Pezizomycotina</taxon>
        <taxon>Sordariomycetes</taxon>
        <taxon>Sordariomycetidae</taxon>
        <taxon>Thyridiales</taxon>
        <taxon>Thyridiaceae</taxon>
        <taxon>Thyridium</taxon>
    </lineage>
</organism>
<feature type="domain" description="ATP-dependent DNA ligase family profile" evidence="15">
    <location>
        <begin position="604"/>
        <end position="741"/>
    </location>
</feature>
<keyword evidence="5 12" id="KW-0547">Nucleotide-binding</keyword>
<dbReference type="NCBIfam" id="TIGR00574">
    <property type="entry name" value="dnl1"/>
    <property type="match status" value="1"/>
</dbReference>
<evidence type="ECO:0000256" key="11">
    <source>
        <dbReference type="ARBA" id="ARBA00034003"/>
    </source>
</evidence>
<dbReference type="CDD" id="cd07900">
    <property type="entry name" value="Adenylation_DNA_ligase_I_Euk"/>
    <property type="match status" value="1"/>
</dbReference>
<dbReference type="FunFam" id="2.40.50.140:FF:000062">
    <property type="entry name" value="DNA ligase"/>
    <property type="match status" value="1"/>
</dbReference>
<dbReference type="InParanoid" id="A0A507BFW0"/>
<evidence type="ECO:0000256" key="12">
    <source>
        <dbReference type="RuleBase" id="RU000617"/>
    </source>
</evidence>
<dbReference type="PANTHER" id="PTHR45674:SF4">
    <property type="entry name" value="DNA LIGASE 1"/>
    <property type="match status" value="1"/>
</dbReference>
<evidence type="ECO:0000256" key="4">
    <source>
        <dbReference type="ARBA" id="ARBA00022705"/>
    </source>
</evidence>
<accession>A0A507BFW0</accession>
<dbReference type="SUPFAM" id="SSF117018">
    <property type="entry name" value="ATP-dependent DNA ligase DNA-binding domain"/>
    <property type="match status" value="1"/>
</dbReference>
<evidence type="ECO:0000256" key="8">
    <source>
        <dbReference type="ARBA" id="ARBA00023172"/>
    </source>
</evidence>
<dbReference type="GO" id="GO:0006281">
    <property type="term" value="P:DNA repair"/>
    <property type="evidence" value="ECO:0007669"/>
    <property type="project" value="UniProtKB-KW"/>
</dbReference>
<evidence type="ECO:0000313" key="17">
    <source>
        <dbReference type="Proteomes" id="UP000319257"/>
    </source>
</evidence>
<feature type="region of interest" description="Disordered" evidence="14">
    <location>
        <begin position="1"/>
        <end position="192"/>
    </location>
</feature>
<keyword evidence="6 12" id="KW-0227">DNA damage</keyword>
<keyword evidence="3" id="KW-0132">Cell division</keyword>
<dbReference type="Pfam" id="PF04679">
    <property type="entry name" value="DNA_ligase_A_C"/>
    <property type="match status" value="1"/>
</dbReference>
<dbReference type="SUPFAM" id="SSF50249">
    <property type="entry name" value="Nucleic acid-binding proteins"/>
    <property type="match status" value="1"/>
</dbReference>
<evidence type="ECO:0000256" key="2">
    <source>
        <dbReference type="ARBA" id="ARBA00022598"/>
    </source>
</evidence>
<comment type="catalytic activity">
    <reaction evidence="11 12">
        <text>ATP + (deoxyribonucleotide)n-3'-hydroxyl + 5'-phospho-(deoxyribonucleotide)m = (deoxyribonucleotide)n+m + AMP + diphosphate.</text>
        <dbReference type="EC" id="6.5.1.1"/>
    </reaction>
</comment>
<keyword evidence="7 12" id="KW-0067">ATP-binding</keyword>
<dbReference type="Proteomes" id="UP000319257">
    <property type="component" value="Unassembled WGS sequence"/>
</dbReference>
<dbReference type="GO" id="GO:0071897">
    <property type="term" value="P:DNA biosynthetic process"/>
    <property type="evidence" value="ECO:0007669"/>
    <property type="project" value="InterPro"/>
</dbReference>
<dbReference type="Pfam" id="PF04675">
    <property type="entry name" value="DNA_ligase_A_N"/>
    <property type="match status" value="1"/>
</dbReference>
<dbReference type="Pfam" id="PF01068">
    <property type="entry name" value="DNA_ligase_A_M"/>
    <property type="match status" value="1"/>
</dbReference>
<dbReference type="FunFam" id="1.10.3260.10:FF:000004">
    <property type="entry name" value="DNA ligase"/>
    <property type="match status" value="1"/>
</dbReference>
<keyword evidence="9 12" id="KW-0234">DNA repair</keyword>
<dbReference type="PROSITE" id="PS00697">
    <property type="entry name" value="DNA_LIGASE_A1"/>
    <property type="match status" value="1"/>
</dbReference>
<keyword evidence="8 12" id="KW-0233">DNA recombination</keyword>
<evidence type="ECO:0000256" key="6">
    <source>
        <dbReference type="ARBA" id="ARBA00022763"/>
    </source>
</evidence>
<dbReference type="GO" id="GO:0003910">
    <property type="term" value="F:DNA ligase (ATP) activity"/>
    <property type="evidence" value="ECO:0007669"/>
    <property type="project" value="UniProtKB-EC"/>
</dbReference>
<feature type="region of interest" description="Disordered" evidence="14">
    <location>
        <begin position="843"/>
        <end position="879"/>
    </location>
</feature>
<dbReference type="GO" id="GO:0005739">
    <property type="term" value="C:mitochondrion"/>
    <property type="evidence" value="ECO:0007669"/>
    <property type="project" value="TreeGrafter"/>
</dbReference>
<evidence type="ECO:0000256" key="14">
    <source>
        <dbReference type="SAM" id="MobiDB-lite"/>
    </source>
</evidence>
<dbReference type="Gene3D" id="2.40.50.140">
    <property type="entry name" value="Nucleic acid-binding proteins"/>
    <property type="match status" value="1"/>
</dbReference>
<dbReference type="STRING" id="1093900.A0A507BFW0"/>
<dbReference type="InterPro" id="IPR012310">
    <property type="entry name" value="DNA_ligase_ATP-dep_cent"/>
</dbReference>
<dbReference type="SUPFAM" id="SSF56091">
    <property type="entry name" value="DNA ligase/mRNA capping enzyme, catalytic domain"/>
    <property type="match status" value="1"/>
</dbReference>
<evidence type="ECO:0000256" key="7">
    <source>
        <dbReference type="ARBA" id="ARBA00022840"/>
    </source>
</evidence>
<dbReference type="EC" id="6.5.1.1" evidence="12"/>
<dbReference type="AlphaFoldDB" id="A0A507BFW0"/>
<feature type="compositionally biased region" description="Basic residues" evidence="14">
    <location>
        <begin position="77"/>
        <end position="97"/>
    </location>
</feature>
<dbReference type="RefSeq" id="XP_031000094.1">
    <property type="nucleotide sequence ID" value="XM_031134476.1"/>
</dbReference>
<dbReference type="FunFam" id="3.30.470.30:FF:000016">
    <property type="entry name" value="DNA ligase"/>
    <property type="match status" value="1"/>
</dbReference>
<dbReference type="InterPro" id="IPR012308">
    <property type="entry name" value="DNA_ligase_ATP-dep_N"/>
</dbReference>
<feature type="compositionally biased region" description="Basic and acidic residues" evidence="14">
    <location>
        <begin position="58"/>
        <end position="76"/>
    </location>
</feature>
<dbReference type="CDD" id="cd07969">
    <property type="entry name" value="OBF_DNA_ligase_I"/>
    <property type="match status" value="1"/>
</dbReference>
<feature type="compositionally biased region" description="Polar residues" evidence="14">
    <location>
        <begin position="25"/>
        <end position="43"/>
    </location>
</feature>
<feature type="compositionally biased region" description="Acidic residues" evidence="14">
    <location>
        <begin position="178"/>
        <end position="189"/>
    </location>
</feature>
<evidence type="ECO:0000256" key="1">
    <source>
        <dbReference type="ARBA" id="ARBA00007572"/>
    </source>
</evidence>
<keyword evidence="2 12" id="KW-0436">Ligase</keyword>
<keyword evidence="4" id="KW-0235">DNA replication</keyword>
<dbReference type="PANTHER" id="PTHR45674">
    <property type="entry name" value="DNA LIGASE 1/3 FAMILY MEMBER"/>
    <property type="match status" value="1"/>
</dbReference>
<evidence type="ECO:0000256" key="13">
    <source>
        <dbReference type="RuleBase" id="RU004196"/>
    </source>
</evidence>
<gene>
    <name evidence="16" type="ORF">E0L32_011716</name>
</gene>
<reference evidence="16 17" key="1">
    <citation type="submission" date="2019-06" db="EMBL/GenBank/DDBJ databases">
        <title>Draft genome sequence of the filamentous fungus Phialemoniopsis curvata isolated from diesel fuel.</title>
        <authorList>
            <person name="Varaljay V.A."/>
            <person name="Lyon W.J."/>
            <person name="Crouch A.L."/>
            <person name="Drake C.E."/>
            <person name="Hollomon J.M."/>
            <person name="Nadeau L.J."/>
            <person name="Nunn H.S."/>
            <person name="Stevenson B.S."/>
            <person name="Bojanowski C.L."/>
            <person name="Crookes-Goodson W.J."/>
        </authorList>
    </citation>
    <scope>NUCLEOTIDE SEQUENCE [LARGE SCALE GENOMIC DNA]</scope>
    <source>
        <strain evidence="16 17">D216</strain>
    </source>
</reference>
<dbReference type="PROSITE" id="PS50160">
    <property type="entry name" value="DNA_LIGASE_A3"/>
    <property type="match status" value="1"/>
</dbReference>
<dbReference type="InterPro" id="IPR050191">
    <property type="entry name" value="ATP-dep_DNA_ligase"/>
</dbReference>
<dbReference type="GO" id="GO:0005524">
    <property type="term" value="F:ATP binding"/>
    <property type="evidence" value="ECO:0007669"/>
    <property type="project" value="UniProtKB-KW"/>
</dbReference>
<comment type="caution">
    <text evidence="16">The sequence shown here is derived from an EMBL/GenBank/DDBJ whole genome shotgun (WGS) entry which is preliminary data.</text>
</comment>
<dbReference type="Gene3D" id="3.30.470.30">
    <property type="entry name" value="DNA ligase/mRNA capping enzyme"/>
    <property type="match status" value="1"/>
</dbReference>
<dbReference type="GO" id="GO:0006310">
    <property type="term" value="P:DNA recombination"/>
    <property type="evidence" value="ECO:0007669"/>
    <property type="project" value="UniProtKB-KW"/>
</dbReference>
<evidence type="ECO:0000256" key="5">
    <source>
        <dbReference type="ARBA" id="ARBA00022741"/>
    </source>
</evidence>
<dbReference type="InterPro" id="IPR000977">
    <property type="entry name" value="DNA_ligase_ATP-dep"/>
</dbReference>
<name>A0A507BFW0_9PEZI</name>